<dbReference type="AlphaFoldDB" id="A0A183FM22"/>
<keyword evidence="3" id="KW-1185">Reference proteome</keyword>
<evidence type="ECO:0000313" key="3">
    <source>
        <dbReference type="Proteomes" id="UP000050761"/>
    </source>
</evidence>
<dbReference type="Proteomes" id="UP000050761">
    <property type="component" value="Unassembled WGS sequence"/>
</dbReference>
<sequence length="771" mass="86132">MLDELAFLIKGYDGVSDSRRKFVWLCRMFEVCREKPIRIRGKRVSSEFLHTHLRIRLCHLGLEDRKTVIENVLGSLREYDEQLYYFVLVATYRLSDDCLFESLHEYLMREWQAIRAVLWKSLRGRGVPERLITVVKDMYEGSKAAVRTPHGMTKKMDIAVGVSVLIDGACEFVLLYDRAKVPKLLDFFDQGDAQFSHDFPSICGEGAACPPIPRLPWDITPALNTHLAVPDVNKEDPIEPTDICPLDCRGLITPQYSELLASDELRLVAADTRPGNFCEILFFDREASASALLNLFDGVSSDLFQEKNGVFYLARNCKIGAWSIALSKVVMTPLLEMANRITSTWRAISGSIDSSANGGKLRQVVPLVFTLRCVRDSSLCPHARSACETVLRAVIRLAAMSVCVFVNSGRCDFKDRVFVEAVLSKVSPDRNGYGEIWESNFGVALPSSPEFSSRLCREVVKQGVLVRLLRTDIATVSGEVVDLLELYKLDDSQLAVDLDAELLKVSTHVEEVLAVSGEISVPTLENLVHWIVRQVSSAMFKICSHVAAAILRDVRSMCDVIRHLLLCAGSIDSEFECGKVSSPKRGLEGLFKALISLGPVHTSRQERQKQKSDWSDSSDSSDKSDKSDKSGWDDGHSVVVCNRTTVYKLRAELEAQRFDRRHISAVDVHIVLDSDIDLAGIYDTALCLKDRAHFAVCVAAAMVTDSIEPLPLLLRSKDSAAPVSTLCRGSKGLFAAVARKVERRFLLRLQARARAVKCNVRTILRMLHFIR</sequence>
<reference evidence="2 3" key="1">
    <citation type="submission" date="2018-11" db="EMBL/GenBank/DDBJ databases">
        <authorList>
            <consortium name="Pathogen Informatics"/>
        </authorList>
    </citation>
    <scope>NUCLEOTIDE SEQUENCE [LARGE SCALE GENOMIC DNA]</scope>
</reference>
<dbReference type="WBParaSite" id="HPBE_0000838501-mRNA-1">
    <property type="protein sequence ID" value="HPBE_0000838501-mRNA-1"/>
    <property type="gene ID" value="HPBE_0000838501"/>
</dbReference>
<protein>
    <submittedName>
        <fullName evidence="4">RUN domain-containing protein</fullName>
    </submittedName>
</protein>
<dbReference type="EMBL" id="UZAH01026136">
    <property type="protein sequence ID" value="VDO76128.1"/>
    <property type="molecule type" value="Genomic_DNA"/>
</dbReference>
<accession>A0A3P8BI54</accession>
<feature type="region of interest" description="Disordered" evidence="1">
    <location>
        <begin position="601"/>
        <end position="632"/>
    </location>
</feature>
<proteinExistence type="predicted"/>
<reference evidence="4" key="2">
    <citation type="submission" date="2019-09" db="UniProtKB">
        <authorList>
            <consortium name="WormBaseParasite"/>
        </authorList>
    </citation>
    <scope>IDENTIFICATION</scope>
</reference>
<evidence type="ECO:0000313" key="2">
    <source>
        <dbReference type="EMBL" id="VDO76128.1"/>
    </source>
</evidence>
<gene>
    <name evidence="2" type="ORF">HPBE_LOCUS8386</name>
</gene>
<evidence type="ECO:0000313" key="4">
    <source>
        <dbReference type="WBParaSite" id="HPBE_0000838501-mRNA-1"/>
    </source>
</evidence>
<evidence type="ECO:0000256" key="1">
    <source>
        <dbReference type="SAM" id="MobiDB-lite"/>
    </source>
</evidence>
<dbReference type="OrthoDB" id="5800016at2759"/>
<organism evidence="3 4">
    <name type="scientific">Heligmosomoides polygyrus</name>
    <name type="common">Parasitic roundworm</name>
    <dbReference type="NCBI Taxonomy" id="6339"/>
    <lineage>
        <taxon>Eukaryota</taxon>
        <taxon>Metazoa</taxon>
        <taxon>Ecdysozoa</taxon>
        <taxon>Nematoda</taxon>
        <taxon>Chromadorea</taxon>
        <taxon>Rhabditida</taxon>
        <taxon>Rhabditina</taxon>
        <taxon>Rhabditomorpha</taxon>
        <taxon>Strongyloidea</taxon>
        <taxon>Heligmosomidae</taxon>
        <taxon>Heligmosomoides</taxon>
    </lineage>
</organism>
<name>A0A183FM22_HELPZ</name>
<accession>A0A183FM22</accession>
<feature type="compositionally biased region" description="Basic and acidic residues" evidence="1">
    <location>
        <begin position="603"/>
        <end position="632"/>
    </location>
</feature>